<comment type="caution">
    <text evidence="2">The sequence shown here is derived from an EMBL/GenBank/DDBJ whole genome shotgun (WGS) entry which is preliminary data.</text>
</comment>
<reference evidence="2" key="1">
    <citation type="submission" date="2023-02" db="EMBL/GenBank/DDBJ databases">
        <title>A novel hydrolase synthesized by Rhodococcus erythropolis HQ is responsible for the detoxification of Zearalenone.</title>
        <authorList>
            <person name="Hu J."/>
            <person name="Xu J."/>
        </authorList>
    </citation>
    <scope>NUCLEOTIDE SEQUENCE</scope>
    <source>
        <strain evidence="2">HQ</strain>
    </source>
</reference>
<dbReference type="Proteomes" id="UP001217325">
    <property type="component" value="Unassembled WGS sequence"/>
</dbReference>
<protein>
    <submittedName>
        <fullName evidence="2">Uncharacterized protein</fullName>
    </submittedName>
</protein>
<gene>
    <name evidence="2" type="ORF">PXH69_33885</name>
</gene>
<evidence type="ECO:0000313" key="2">
    <source>
        <dbReference type="EMBL" id="MDE8649958.1"/>
    </source>
</evidence>
<accession>A0AAW6M072</accession>
<organism evidence="2 3">
    <name type="scientific">Rhodococcus qingshengii</name>
    <dbReference type="NCBI Taxonomy" id="334542"/>
    <lineage>
        <taxon>Bacteria</taxon>
        <taxon>Bacillati</taxon>
        <taxon>Actinomycetota</taxon>
        <taxon>Actinomycetes</taxon>
        <taxon>Mycobacteriales</taxon>
        <taxon>Nocardiaceae</taxon>
        <taxon>Rhodococcus</taxon>
        <taxon>Rhodococcus erythropolis group</taxon>
    </lineage>
</organism>
<sequence>MTAEGWERPQAAIPELLCVDFDDGAEPIQVSQFVRFRDGGTGRDIVFYENDGGVEARVMTPPDPVAVPQLMSVRHAGSRQSEVEVARKTPAYALPQPSRSSSTR</sequence>
<evidence type="ECO:0000313" key="3">
    <source>
        <dbReference type="Proteomes" id="UP001217325"/>
    </source>
</evidence>
<feature type="region of interest" description="Disordered" evidence="1">
    <location>
        <begin position="76"/>
        <end position="104"/>
    </location>
</feature>
<evidence type="ECO:0000256" key="1">
    <source>
        <dbReference type="SAM" id="MobiDB-lite"/>
    </source>
</evidence>
<dbReference type="RefSeq" id="WP_275233110.1">
    <property type="nucleotide sequence ID" value="NZ_JARDXE010000039.1"/>
</dbReference>
<dbReference type="EMBL" id="JARDXE010000039">
    <property type="protein sequence ID" value="MDE8649958.1"/>
    <property type="molecule type" value="Genomic_DNA"/>
</dbReference>
<name>A0AAW6M072_RHOSG</name>
<dbReference type="AlphaFoldDB" id="A0AAW6M072"/>
<proteinExistence type="predicted"/>